<feature type="transmembrane region" description="Helical" evidence="1">
    <location>
        <begin position="127"/>
        <end position="146"/>
    </location>
</feature>
<dbReference type="EMBL" id="FOUO01000027">
    <property type="protein sequence ID" value="SFM70259.1"/>
    <property type="molecule type" value="Genomic_DNA"/>
</dbReference>
<dbReference type="OrthoDB" id="5295350at2"/>
<accession>A0A1I4T0S6</accession>
<dbReference type="AlphaFoldDB" id="A0A1I4T0S6"/>
<keyword evidence="3" id="KW-1185">Reference proteome</keyword>
<reference evidence="2 3" key="1">
    <citation type="submission" date="2016-10" db="EMBL/GenBank/DDBJ databases">
        <authorList>
            <person name="de Groot N.N."/>
        </authorList>
    </citation>
    <scope>NUCLEOTIDE SEQUENCE [LARGE SCALE GENOMIC DNA]</scope>
    <source>
        <strain evidence="2 3">DSM 4180</strain>
    </source>
</reference>
<sequence length="225" mass="23941">MANFATHVSVAGVVGGALAGAVAGTGHLQGAGAPLAWAGLFTAGTLLPDIDVDGGRAQRWLFSGLAFAAFLLVLLPVIPVTGVSWRQWLEAGGCERILLAAGVWLLVRFPLAWGFQRATRHRGLCHSLVVGLLWGLGWIYLALTCLHMTAEAAWLQGAAIFLGFILHLILDEISSVDLDNARVKRSFGSALKIWAPDQPLASLAATLAVILLLWALPLPWGWLAR</sequence>
<organism evidence="2 3">
    <name type="scientific">Ectothiorhodospira mobilis</name>
    <dbReference type="NCBI Taxonomy" id="195064"/>
    <lineage>
        <taxon>Bacteria</taxon>
        <taxon>Pseudomonadati</taxon>
        <taxon>Pseudomonadota</taxon>
        <taxon>Gammaproteobacteria</taxon>
        <taxon>Chromatiales</taxon>
        <taxon>Ectothiorhodospiraceae</taxon>
        <taxon>Ectothiorhodospira</taxon>
    </lineage>
</organism>
<keyword evidence="1" id="KW-0812">Transmembrane</keyword>
<dbReference type="GO" id="GO:0016787">
    <property type="term" value="F:hydrolase activity"/>
    <property type="evidence" value="ECO:0007669"/>
    <property type="project" value="UniProtKB-KW"/>
</dbReference>
<keyword evidence="1" id="KW-0472">Membrane</keyword>
<evidence type="ECO:0000313" key="2">
    <source>
        <dbReference type="EMBL" id="SFM70259.1"/>
    </source>
</evidence>
<evidence type="ECO:0000313" key="3">
    <source>
        <dbReference type="Proteomes" id="UP000199556"/>
    </source>
</evidence>
<keyword evidence="2" id="KW-0378">Hydrolase</keyword>
<proteinExistence type="predicted"/>
<protein>
    <submittedName>
        <fullName evidence="2">LexA-binding, inner membrane-associated putative hydrolase</fullName>
    </submittedName>
</protein>
<dbReference type="RefSeq" id="WP_090487743.1">
    <property type="nucleotide sequence ID" value="NZ_FOUO01000027.1"/>
</dbReference>
<dbReference type="STRING" id="195064.SAMN05421721_1273"/>
<gene>
    <name evidence="2" type="ORF">SAMN05421721_1273</name>
</gene>
<feature type="transmembrane region" description="Helical" evidence="1">
    <location>
        <begin position="200"/>
        <end position="223"/>
    </location>
</feature>
<feature type="transmembrane region" description="Helical" evidence="1">
    <location>
        <begin position="62"/>
        <end position="85"/>
    </location>
</feature>
<dbReference type="InterPro" id="IPR007404">
    <property type="entry name" value="YdjM-like"/>
</dbReference>
<keyword evidence="1" id="KW-1133">Transmembrane helix</keyword>
<name>A0A1I4T0S6_ECTMO</name>
<feature type="transmembrane region" description="Helical" evidence="1">
    <location>
        <begin position="153"/>
        <end position="170"/>
    </location>
</feature>
<feature type="transmembrane region" description="Helical" evidence="1">
    <location>
        <begin position="97"/>
        <end position="115"/>
    </location>
</feature>
<evidence type="ECO:0000256" key="1">
    <source>
        <dbReference type="SAM" id="Phobius"/>
    </source>
</evidence>
<dbReference type="Proteomes" id="UP000199556">
    <property type="component" value="Unassembled WGS sequence"/>
</dbReference>
<dbReference type="Pfam" id="PF04307">
    <property type="entry name" value="YdjM"/>
    <property type="match status" value="1"/>
</dbReference>